<dbReference type="SUPFAM" id="SSF50814">
    <property type="entry name" value="Lipocalins"/>
    <property type="match status" value="1"/>
</dbReference>
<keyword evidence="2" id="KW-1185">Reference proteome</keyword>
<evidence type="ECO:0000313" key="1">
    <source>
        <dbReference type="EMBL" id="MBD7909217.1"/>
    </source>
</evidence>
<accession>A0ABR8PM36</accession>
<dbReference type="EMBL" id="JACSQY010000010">
    <property type="protein sequence ID" value="MBD7909217.1"/>
    <property type="molecule type" value="Genomic_DNA"/>
</dbReference>
<name>A0ABR8PM36_9BACL</name>
<gene>
    <name evidence="1" type="ORF">H9659_12850</name>
</gene>
<reference evidence="1 2" key="1">
    <citation type="submission" date="2020-08" db="EMBL/GenBank/DDBJ databases">
        <title>A Genomic Blueprint of the Chicken Gut Microbiome.</title>
        <authorList>
            <person name="Gilroy R."/>
            <person name="Ravi A."/>
            <person name="Getino M."/>
            <person name="Pursley I."/>
            <person name="Horton D.L."/>
            <person name="Alikhan N.-F."/>
            <person name="Baker D."/>
            <person name="Gharbi K."/>
            <person name="Hall N."/>
            <person name="Watson M."/>
            <person name="Adriaenssens E.M."/>
            <person name="Foster-Nyarko E."/>
            <person name="Jarju S."/>
            <person name="Secka A."/>
            <person name="Antonio M."/>
            <person name="Oren A."/>
            <person name="Chaudhuri R."/>
            <person name="La Ragione R.M."/>
            <person name="Hildebrand F."/>
            <person name="Pallen M.J."/>
        </authorList>
    </citation>
    <scope>NUCLEOTIDE SEQUENCE [LARGE SCALE GENOMIC DNA]</scope>
    <source>
        <strain evidence="1 2">Sa3CUA8</strain>
    </source>
</reference>
<protein>
    <submittedName>
        <fullName evidence="1">DUF1934 domain-containing protein</fullName>
    </submittedName>
</protein>
<dbReference type="Gene3D" id="2.40.128.20">
    <property type="match status" value="1"/>
</dbReference>
<dbReference type="InterPro" id="IPR012674">
    <property type="entry name" value="Calycin"/>
</dbReference>
<dbReference type="InterPro" id="IPR015231">
    <property type="entry name" value="DUF1934"/>
</dbReference>
<dbReference type="Proteomes" id="UP000659496">
    <property type="component" value="Unassembled WGS sequence"/>
</dbReference>
<comment type="caution">
    <text evidence="1">The sequence shown here is derived from an EMBL/GenBank/DDBJ whole genome shotgun (WGS) entry which is preliminary data.</text>
</comment>
<dbReference type="Pfam" id="PF09148">
    <property type="entry name" value="DUF1934"/>
    <property type="match status" value="1"/>
</dbReference>
<sequence length="166" mass="18870">MKKGLTNVYNREIYEIKGGERMGSQNSAVPVKIKLKSAIQHPGQETDIYELEIEGTIVEKAGNRYLRYEEEQNRELIKTMIKLDPNDALVMRTGAIRMRLPFELNGKRVGTYANGPLAMDLLVVTKELSIQSEQKAGKFHVHYDMHSEQSLLGSYQLTIHYAEGTL</sequence>
<evidence type="ECO:0000313" key="2">
    <source>
        <dbReference type="Proteomes" id="UP000659496"/>
    </source>
</evidence>
<organism evidence="1 2">
    <name type="scientific">Sporosarcina gallistercoris</name>
    <dbReference type="NCBI Taxonomy" id="2762245"/>
    <lineage>
        <taxon>Bacteria</taxon>
        <taxon>Bacillati</taxon>
        <taxon>Bacillota</taxon>
        <taxon>Bacilli</taxon>
        <taxon>Bacillales</taxon>
        <taxon>Caryophanaceae</taxon>
        <taxon>Sporosarcina</taxon>
    </lineage>
</organism>
<proteinExistence type="predicted"/>